<dbReference type="EMBL" id="JAOANI010000020">
    <property type="protein sequence ID" value="MCT7359961.1"/>
    <property type="molecule type" value="Genomic_DNA"/>
</dbReference>
<dbReference type="SUPFAM" id="SSF50475">
    <property type="entry name" value="FMN-binding split barrel"/>
    <property type="match status" value="1"/>
</dbReference>
<protein>
    <recommendedName>
        <fullName evidence="3">Pyridoxamine 5'-phosphate oxidase putative domain-containing protein</fullName>
    </recommendedName>
</protein>
<keyword evidence="2" id="KW-1185">Reference proteome</keyword>
<dbReference type="Proteomes" id="UP001147830">
    <property type="component" value="Unassembled WGS sequence"/>
</dbReference>
<accession>A0A9X2WGB7</accession>
<evidence type="ECO:0000313" key="2">
    <source>
        <dbReference type="Proteomes" id="UP001147830"/>
    </source>
</evidence>
<evidence type="ECO:0000313" key="1">
    <source>
        <dbReference type="EMBL" id="MCT7359961.1"/>
    </source>
</evidence>
<proteinExistence type="predicted"/>
<dbReference type="PANTHER" id="PTHR42815:SF2">
    <property type="entry name" value="FAD-BINDING, PUTATIVE (AFU_ORTHOLOGUE AFUA_6G07600)-RELATED"/>
    <property type="match status" value="1"/>
</dbReference>
<dbReference type="AlphaFoldDB" id="A0A9X2WGB7"/>
<dbReference type="InterPro" id="IPR012349">
    <property type="entry name" value="Split_barrel_FMN-bd"/>
</dbReference>
<dbReference type="Gene3D" id="2.30.110.10">
    <property type="entry name" value="Electron Transport, Fmn-binding Protein, Chain A"/>
    <property type="match status" value="1"/>
</dbReference>
<reference evidence="1" key="2">
    <citation type="submission" date="2022-08" db="EMBL/GenBank/DDBJ databases">
        <authorList>
            <person name="Dong C."/>
        </authorList>
    </citation>
    <scope>NUCLEOTIDE SEQUENCE</scope>
    <source>
        <strain evidence="1">59MF3M-4</strain>
    </source>
</reference>
<comment type="caution">
    <text evidence="1">The sequence shown here is derived from an EMBL/GenBank/DDBJ whole genome shotgun (WGS) entry which is preliminary data.</text>
</comment>
<gene>
    <name evidence="1" type="ORF">NYR02_13155</name>
</gene>
<organism evidence="1 2">
    <name type="scientific">Thalassolituus pacificus</name>
    <dbReference type="NCBI Taxonomy" id="2975440"/>
    <lineage>
        <taxon>Bacteria</taxon>
        <taxon>Pseudomonadati</taxon>
        <taxon>Pseudomonadota</taxon>
        <taxon>Gammaproteobacteria</taxon>
        <taxon>Oceanospirillales</taxon>
        <taxon>Oceanospirillaceae</taxon>
        <taxon>Thalassolituus</taxon>
    </lineage>
</organism>
<evidence type="ECO:0008006" key="3">
    <source>
        <dbReference type="Google" id="ProtNLM"/>
    </source>
</evidence>
<sequence>MQHQVQNEQQLRQLISAPPALLEKRVQTQLDAYCFEVINHARVMIVASESGTPALQPVSLAHCQLEVSANNVCFCLPEADEQPGQQADKQANHGHSAQYASLYFLIPGVGHALRVNGRLTRQQPSGHWQLQVKSAYLHCARAAVRSGLWDYDAANSSTAVLTDSTVLSDRKEYLQQAMYLLLKTCDAQGITSVSPRGDETGVIRMLPDGRLFMAERPGNKVALSLRNLLQNPALELLLLIPGQPQLLHICGSAQLTTEPQLLAACAIGDKVPKLGLLIEPQAIRFTSASALTDAGVFNPEHRIEAKQLTPFAKALSAHMSGEGLMGKATHLVVDQVVKHDLKNLY</sequence>
<name>A0A9X2WGB7_9GAMM</name>
<reference evidence="1" key="1">
    <citation type="journal article" date="2022" name="Front. Microbiol.">
        <title>Genome-based taxonomic rearrangement of Oceanobacter-related bacteria including the description of Thalassolituus hydrocarbonoclasticus sp. nov. and Thalassolituus pacificus sp. nov. and emended description of the genus Thalassolituus.</title>
        <authorList>
            <person name="Dong C."/>
            <person name="Wei L."/>
            <person name="Wang J."/>
            <person name="Lai Q."/>
            <person name="Huang Z."/>
            <person name="Shao Z."/>
        </authorList>
    </citation>
    <scope>NUCLEOTIDE SEQUENCE</scope>
    <source>
        <strain evidence="1">59MF3M-4</strain>
    </source>
</reference>
<dbReference type="RefSeq" id="WP_260976824.1">
    <property type="nucleotide sequence ID" value="NZ_JAOANI010000020.1"/>
</dbReference>
<dbReference type="PANTHER" id="PTHR42815">
    <property type="entry name" value="FAD-BINDING, PUTATIVE (AFU_ORTHOLOGUE AFUA_6G07600)-RELATED"/>
    <property type="match status" value="1"/>
</dbReference>